<feature type="non-terminal residue" evidence="1">
    <location>
        <position position="1"/>
    </location>
</feature>
<protein>
    <submittedName>
        <fullName evidence="1">Amino acid adenylation</fullName>
    </submittedName>
</protein>
<evidence type="ECO:0000313" key="1">
    <source>
        <dbReference type="EMBL" id="EGH35988.1"/>
    </source>
</evidence>
<name>F3G0J6_PSESX</name>
<evidence type="ECO:0000313" key="2">
    <source>
        <dbReference type="Proteomes" id="UP000004471"/>
    </source>
</evidence>
<organism evidence="1 2">
    <name type="scientific">Pseudomonas syringae pv. japonica str. M301072</name>
    <dbReference type="NCBI Taxonomy" id="629262"/>
    <lineage>
        <taxon>Bacteria</taxon>
        <taxon>Pseudomonadati</taxon>
        <taxon>Pseudomonadota</taxon>
        <taxon>Gammaproteobacteria</taxon>
        <taxon>Pseudomonadales</taxon>
        <taxon>Pseudomonadaceae</taxon>
        <taxon>Pseudomonas</taxon>
        <taxon>Pseudomonas syringae</taxon>
    </lineage>
</organism>
<gene>
    <name evidence="1" type="ORF">PSYJA_45826</name>
</gene>
<feature type="non-terminal residue" evidence="1">
    <location>
        <position position="36"/>
    </location>
</feature>
<reference evidence="1 2" key="1">
    <citation type="journal article" date="2011" name="PLoS Pathog.">
        <title>Dynamic evolution of pathogenicity revealed by sequencing and comparative genomics of 19 Pseudomonas syringae isolates.</title>
        <authorList>
            <person name="Baltrus D.A."/>
            <person name="Nishimura M.T."/>
            <person name="Romanchuk A."/>
            <person name="Chang J.H."/>
            <person name="Mukhtar M.S."/>
            <person name="Cherkis K."/>
            <person name="Roach J."/>
            <person name="Grant S.R."/>
            <person name="Jones C.D."/>
            <person name="Dangl J.L."/>
        </authorList>
    </citation>
    <scope>NUCLEOTIDE SEQUENCE [LARGE SCALE GENOMIC DNA]</scope>
    <source>
        <strain evidence="2">M301072PT</strain>
    </source>
</reference>
<accession>F3G0J6</accession>
<sequence length="36" mass="4237">QNRPPVIAAYITYDTRQEKWLMALLDHHLISDNVTL</sequence>
<dbReference type="EMBL" id="AEAH01004296">
    <property type="protein sequence ID" value="EGH35988.1"/>
    <property type="molecule type" value="Genomic_DNA"/>
</dbReference>
<dbReference type="Proteomes" id="UP000004471">
    <property type="component" value="Unassembled WGS sequence"/>
</dbReference>
<proteinExistence type="predicted"/>
<dbReference type="AlphaFoldDB" id="F3G0J6"/>
<comment type="caution">
    <text evidence="1">The sequence shown here is derived from an EMBL/GenBank/DDBJ whole genome shotgun (WGS) entry which is preliminary data.</text>
</comment>